<sequence length="509" mass="57248">MSSELITQYLYPFLISFTIFILLLFKWWLPPSAAKKHYRPPPSPPKLPILGNLHQLGWHPHSSLANLSRKHGPLMVLRLGRVPALVVSSVDAARAILKTHDVVFSDRPKSSIFRKLLYDQKDVAMAPYGEYWRQTKSVFVLHLLSNKRVQSFRTVREEEVANLIGDIKGSLSSVSPANVNLSETFAALTNNVVCRVALGRKYGGKRFKEMLMEFVELLGVFNFGDYIPWLAWVDRLSGLDVKMDKVAKEFDDFLDEVVEEHVEKRKRCDGGAEIVEDKADFVDILLSIQKESTIGISIDRVCMKALILDAFAAGTDTTYTVLEWGMTELLRHPNAMRRAQDELRRVAGDKSSITEDDLDQMCYLKAVIKETLRLHPPIPLLIPRESTQDTKVNGYDVAAGTRVIVNAWAIARDPSLWDSPEEFHPKRFLNLSIDFKGHDFELIPFGAGRRGCPGIAFAIAVDELVLANLLHKFDWGLPDGVEELDMTESTGLTIHKKFPLIASAAIATP</sequence>
<dbReference type="GeneID" id="115741411"/>
<keyword evidence="7" id="KW-1185">Reference proteome</keyword>
<accession>A0A8B8P923</accession>
<dbReference type="RefSeq" id="XP_030531144.2">
    <property type="nucleotide sequence ID" value="XM_030675284.2"/>
</dbReference>
<dbReference type="CDD" id="cd11072">
    <property type="entry name" value="CYP71-like"/>
    <property type="match status" value="1"/>
</dbReference>
<protein>
    <submittedName>
        <fullName evidence="8">Cytochrome P450 736A117-like</fullName>
    </submittedName>
</protein>
<feature type="transmembrane region" description="Helical" evidence="6">
    <location>
        <begin position="6"/>
        <end position="29"/>
    </location>
</feature>
<evidence type="ECO:0000256" key="5">
    <source>
        <dbReference type="RuleBase" id="RU000461"/>
    </source>
</evidence>
<keyword evidence="3 4" id="KW-0408">Iron</keyword>
<reference evidence="8" key="1">
    <citation type="submission" date="2025-08" db="UniProtKB">
        <authorList>
            <consortium name="RefSeq"/>
        </authorList>
    </citation>
    <scope>IDENTIFICATION</scope>
    <source>
        <tissue evidence="8">Leaf</tissue>
    </source>
</reference>
<gene>
    <name evidence="8" type="primary">LOC115741411</name>
</gene>
<evidence type="ECO:0000256" key="1">
    <source>
        <dbReference type="ARBA" id="ARBA00010617"/>
    </source>
</evidence>
<evidence type="ECO:0000256" key="6">
    <source>
        <dbReference type="SAM" id="Phobius"/>
    </source>
</evidence>
<dbReference type="PRINTS" id="PR00463">
    <property type="entry name" value="EP450I"/>
</dbReference>
<comment type="cofactor">
    <cofactor evidence="4">
        <name>heme</name>
        <dbReference type="ChEBI" id="CHEBI:30413"/>
    </cofactor>
</comment>
<proteinExistence type="inferred from homology"/>
<dbReference type="Gene3D" id="1.10.630.10">
    <property type="entry name" value="Cytochrome P450"/>
    <property type="match status" value="1"/>
</dbReference>
<feature type="binding site" description="axial binding residue" evidence="4">
    <location>
        <position position="452"/>
    </location>
    <ligand>
        <name>heme</name>
        <dbReference type="ChEBI" id="CHEBI:30413"/>
    </ligand>
    <ligandPart>
        <name>Fe</name>
        <dbReference type="ChEBI" id="CHEBI:18248"/>
    </ligandPart>
</feature>
<dbReference type="Proteomes" id="UP000827889">
    <property type="component" value="Chromosome 6"/>
</dbReference>
<dbReference type="InterPro" id="IPR036396">
    <property type="entry name" value="Cyt_P450_sf"/>
</dbReference>
<dbReference type="PANTHER" id="PTHR47955">
    <property type="entry name" value="CYTOCHROME P450 FAMILY 71 PROTEIN"/>
    <property type="match status" value="1"/>
</dbReference>
<comment type="similarity">
    <text evidence="1 5">Belongs to the cytochrome P450 family.</text>
</comment>
<name>A0A8B8P923_9MYRT</name>
<dbReference type="PANTHER" id="PTHR47955:SF15">
    <property type="entry name" value="CYTOCHROME P450 71A2-LIKE"/>
    <property type="match status" value="1"/>
</dbReference>
<dbReference type="SUPFAM" id="SSF48264">
    <property type="entry name" value="Cytochrome P450"/>
    <property type="match status" value="1"/>
</dbReference>
<dbReference type="Pfam" id="PF00067">
    <property type="entry name" value="p450"/>
    <property type="match status" value="1"/>
</dbReference>
<dbReference type="PRINTS" id="PR00385">
    <property type="entry name" value="P450"/>
</dbReference>
<keyword evidence="6" id="KW-0812">Transmembrane</keyword>
<evidence type="ECO:0000256" key="3">
    <source>
        <dbReference type="ARBA" id="ARBA00023004"/>
    </source>
</evidence>
<dbReference type="InterPro" id="IPR017972">
    <property type="entry name" value="Cyt_P450_CS"/>
</dbReference>
<keyword evidence="6" id="KW-1133">Transmembrane helix</keyword>
<keyword evidence="2 4" id="KW-0479">Metal-binding</keyword>
<evidence type="ECO:0000256" key="2">
    <source>
        <dbReference type="ARBA" id="ARBA00022723"/>
    </source>
</evidence>
<evidence type="ECO:0000313" key="7">
    <source>
        <dbReference type="Proteomes" id="UP000827889"/>
    </source>
</evidence>
<evidence type="ECO:0000256" key="4">
    <source>
        <dbReference type="PIRSR" id="PIRSR602401-1"/>
    </source>
</evidence>
<keyword evidence="4 5" id="KW-0349">Heme</keyword>
<organism evidence="7 8">
    <name type="scientific">Rhodamnia argentea</name>
    <dbReference type="NCBI Taxonomy" id="178133"/>
    <lineage>
        <taxon>Eukaryota</taxon>
        <taxon>Viridiplantae</taxon>
        <taxon>Streptophyta</taxon>
        <taxon>Embryophyta</taxon>
        <taxon>Tracheophyta</taxon>
        <taxon>Spermatophyta</taxon>
        <taxon>Magnoliopsida</taxon>
        <taxon>eudicotyledons</taxon>
        <taxon>Gunneridae</taxon>
        <taxon>Pentapetalae</taxon>
        <taxon>rosids</taxon>
        <taxon>malvids</taxon>
        <taxon>Myrtales</taxon>
        <taxon>Myrtaceae</taxon>
        <taxon>Myrtoideae</taxon>
        <taxon>Myrteae</taxon>
        <taxon>Australasian group</taxon>
        <taxon>Rhodamnia</taxon>
    </lineage>
</organism>
<dbReference type="InterPro" id="IPR002401">
    <property type="entry name" value="Cyt_P450_E_grp-I"/>
</dbReference>
<feature type="transmembrane region" description="Helical" evidence="6">
    <location>
        <begin position="210"/>
        <end position="232"/>
    </location>
</feature>
<evidence type="ECO:0000313" key="8">
    <source>
        <dbReference type="RefSeq" id="XP_030531144.2"/>
    </source>
</evidence>
<dbReference type="InterPro" id="IPR001128">
    <property type="entry name" value="Cyt_P450"/>
</dbReference>
<keyword evidence="6" id="KW-0472">Membrane</keyword>
<keyword evidence="5" id="KW-0560">Oxidoreductase</keyword>
<keyword evidence="5" id="KW-0503">Monooxygenase</keyword>
<dbReference type="PROSITE" id="PS00086">
    <property type="entry name" value="CYTOCHROME_P450"/>
    <property type="match status" value="1"/>
</dbReference>